<evidence type="ECO:0000259" key="1">
    <source>
        <dbReference type="PROSITE" id="PS50181"/>
    </source>
</evidence>
<dbReference type="SUPFAM" id="SSF50998">
    <property type="entry name" value="Quinoprotein alcohol dehydrogenase-like"/>
    <property type="match status" value="1"/>
</dbReference>
<dbReference type="RefSeq" id="XP_024339095.1">
    <property type="nucleotide sequence ID" value="XM_024485466.1"/>
</dbReference>
<keyword evidence="3" id="KW-1185">Reference proteome</keyword>
<reference evidence="2 3" key="1">
    <citation type="submission" date="2017-04" db="EMBL/GenBank/DDBJ databases">
        <title>Genome Sequence of the Model Brown-Rot Fungus Postia placenta SB12.</title>
        <authorList>
            <consortium name="DOE Joint Genome Institute"/>
            <person name="Gaskell J."/>
            <person name="Kersten P."/>
            <person name="Larrondo L.F."/>
            <person name="Canessa P."/>
            <person name="Martinez D."/>
            <person name="Hibbett D."/>
            <person name="Schmoll M."/>
            <person name="Kubicek C.P."/>
            <person name="Martinez A.T."/>
            <person name="Yadav J."/>
            <person name="Master E."/>
            <person name="Magnuson J.K."/>
            <person name="James T."/>
            <person name="Yaver D."/>
            <person name="Berka R."/>
            <person name="Labutti K."/>
            <person name="Lipzen A."/>
            <person name="Aerts A."/>
            <person name="Barry K."/>
            <person name="Henrissat B."/>
            <person name="Blanchette R."/>
            <person name="Grigoriev I."/>
            <person name="Cullen D."/>
        </authorList>
    </citation>
    <scope>NUCLEOTIDE SEQUENCE [LARGE SCALE GENOMIC DNA]</scope>
    <source>
        <strain evidence="2 3">MAD-698-R-SB12</strain>
    </source>
</reference>
<dbReference type="AlphaFoldDB" id="A0A1X6N0Z5"/>
<organism evidence="2 3">
    <name type="scientific">Postia placenta MAD-698-R-SB12</name>
    <dbReference type="NCBI Taxonomy" id="670580"/>
    <lineage>
        <taxon>Eukaryota</taxon>
        <taxon>Fungi</taxon>
        <taxon>Dikarya</taxon>
        <taxon>Basidiomycota</taxon>
        <taxon>Agaricomycotina</taxon>
        <taxon>Agaricomycetes</taxon>
        <taxon>Polyporales</taxon>
        <taxon>Adustoporiaceae</taxon>
        <taxon>Rhodonia</taxon>
    </lineage>
</organism>
<dbReference type="OrthoDB" id="2757285at2759"/>
<accession>A0A1X6N0Z5</accession>
<proteinExistence type="predicted"/>
<gene>
    <name evidence="2" type="ORF">POSPLADRAFT_1142749</name>
</gene>
<dbReference type="Proteomes" id="UP000194127">
    <property type="component" value="Unassembled WGS sequence"/>
</dbReference>
<dbReference type="GeneID" id="36330415"/>
<dbReference type="InterPro" id="IPR011047">
    <property type="entry name" value="Quinoprotein_ADH-like_sf"/>
</dbReference>
<name>A0A1X6N0Z5_9APHY</name>
<dbReference type="PROSITE" id="PS50181">
    <property type="entry name" value="FBOX"/>
    <property type="match status" value="1"/>
</dbReference>
<evidence type="ECO:0000313" key="2">
    <source>
        <dbReference type="EMBL" id="OSX62301.1"/>
    </source>
</evidence>
<protein>
    <recommendedName>
        <fullName evidence="1">F-box domain-containing protein</fullName>
    </recommendedName>
</protein>
<feature type="domain" description="F-box" evidence="1">
    <location>
        <begin position="3"/>
        <end position="51"/>
    </location>
</feature>
<sequence>MDALNIVGLPLEIQEEILLLLDTEDLIQWKQVSRLFLQLMKSSIRLNYKIELGLAGMTDNPLSPLSYAEKLGKLRSLRDMRRNPRLVSGRSISRDTIYTVSHGLFVQSDGLQLKVLQLPSRILETEECEWTFTVPDLNGLNVASLCIDPAQNLLVLLALLLPVQGEFGSRPGSLHFLALDSGVPHPDAAQSLPPIMTAFGGQIVIEGSLLICHTRTDVVEVEVWNWKTGEVVWRLPPCEGVFCGFEVLDTQHILVMDDHNLSVYSLHAETSGSEGQSSQSPYDALCTLPLPQSNDPFGIKPFLYPSYRCGCLSTTQFPFLSSIRNDAICISIPLEGTMAQLPGDNRLVFVPRRKILSWMQATQSQPARPTSINDWILQCERIELRTSTIVGTGVQGTHAILAYHEIGEDDENGHTDLHVDFVDLHPALRGVRPATLEGSNTIARVTALSRNRFDEEAAIIVVPDHAILEEYWGEDGRGGTGHWQIRYIT</sequence>
<evidence type="ECO:0000313" key="3">
    <source>
        <dbReference type="Proteomes" id="UP000194127"/>
    </source>
</evidence>
<dbReference type="SMART" id="SM00256">
    <property type="entry name" value="FBOX"/>
    <property type="match status" value="1"/>
</dbReference>
<dbReference type="InterPro" id="IPR036047">
    <property type="entry name" value="F-box-like_dom_sf"/>
</dbReference>
<dbReference type="SUPFAM" id="SSF81383">
    <property type="entry name" value="F-box domain"/>
    <property type="match status" value="1"/>
</dbReference>
<dbReference type="InterPro" id="IPR001810">
    <property type="entry name" value="F-box_dom"/>
</dbReference>
<dbReference type="EMBL" id="KZ110597">
    <property type="protein sequence ID" value="OSX62301.1"/>
    <property type="molecule type" value="Genomic_DNA"/>
</dbReference>
<dbReference type="Pfam" id="PF00646">
    <property type="entry name" value="F-box"/>
    <property type="match status" value="1"/>
</dbReference>